<organism evidence="1 2">
    <name type="scientific">Trifolium pratense</name>
    <name type="common">Red clover</name>
    <dbReference type="NCBI Taxonomy" id="57577"/>
    <lineage>
        <taxon>Eukaryota</taxon>
        <taxon>Viridiplantae</taxon>
        <taxon>Streptophyta</taxon>
        <taxon>Embryophyta</taxon>
        <taxon>Tracheophyta</taxon>
        <taxon>Spermatophyta</taxon>
        <taxon>Magnoliopsida</taxon>
        <taxon>eudicotyledons</taxon>
        <taxon>Gunneridae</taxon>
        <taxon>Pentapetalae</taxon>
        <taxon>rosids</taxon>
        <taxon>fabids</taxon>
        <taxon>Fabales</taxon>
        <taxon>Fabaceae</taxon>
        <taxon>Papilionoideae</taxon>
        <taxon>50 kb inversion clade</taxon>
        <taxon>NPAAA clade</taxon>
        <taxon>Hologalegina</taxon>
        <taxon>IRL clade</taxon>
        <taxon>Trifolieae</taxon>
        <taxon>Trifolium</taxon>
    </lineage>
</organism>
<accession>A0ACB0LFD3</accession>
<name>A0ACB0LFD3_TRIPR</name>
<keyword evidence="2" id="KW-1185">Reference proteome</keyword>
<dbReference type="EMBL" id="CASHSV030000513">
    <property type="protein sequence ID" value="CAJ2668227.1"/>
    <property type="molecule type" value="Genomic_DNA"/>
</dbReference>
<comment type="caution">
    <text evidence="1">The sequence shown here is derived from an EMBL/GenBank/DDBJ whole genome shotgun (WGS) entry which is preliminary data.</text>
</comment>
<gene>
    <name evidence="1" type="ORF">MILVUS5_LOCUS32663</name>
</gene>
<dbReference type="Proteomes" id="UP001177021">
    <property type="component" value="Unassembled WGS sequence"/>
</dbReference>
<evidence type="ECO:0000313" key="2">
    <source>
        <dbReference type="Proteomes" id="UP001177021"/>
    </source>
</evidence>
<evidence type="ECO:0000313" key="1">
    <source>
        <dbReference type="EMBL" id="CAJ2668227.1"/>
    </source>
</evidence>
<proteinExistence type="predicted"/>
<protein>
    <submittedName>
        <fullName evidence="1">Uncharacterized protein</fullName>
    </submittedName>
</protein>
<sequence length="1807" mass="205438">MDSALNAALEEIGSQVEDGINLRSLWSKLDSSLPSLLTPSFKHSIFTNLLHIPTLRFEPPNPNSDDHDNPNVKIFPQQSLAENFLGIYDSQPLQQTQLRILHLLANARHNGITQTQLSKQLRIEPNSFHYFLRSLECRGLIVKRSALEKKKQIGASTSTNHVPINVTTHLVYLRRYAKQLASHQRFELEITKFNNPDDEESELQTDVLLKDYEPQIKAICDKLANANGKVLLVNDIKKDLGYCGSRPRQRAWRQIAGRLKKHHIVEQFDAKVNGKIEACLRLLDPIATTRSGNGDKTSDSGNICQVNDQFVELPIEHQVLDIIEAAGSEGITTKEICDRLQIDLKKNHSRLINLCYRFGMKVQEELCLKSKTYRVWTSRNFNPELGVALINKLDENKILDQQVLDRSSKIISEFEASTFNGELVEPDKLEDIGAGAKLSDASPNNVDSNYVETPTNLQESVLDQRSTISHSKPFSLPMGADTALSESFPSDVLTPSSAGSYEKYTNLSFTADGTKRAIRILERLKEERFILRPELNRWLNSFEKGKSRKVDRKTLDRILTKLQEQGQCKCITVHSPVICEYSRTKDCVVVVHPSISLSLELYDEIRDKVRSFNKYIRRNSASKQKNDELIPVMEDIQKTQSQVPGRQPDNSEAMRANGYILAKMIRAKLLHSFLWDYLHRSENHSDALSYNGLTDNPHSSSKLFSLDAAIKAIPVELFLQVAGSSKKYEEMIEKCKMGLCLSDLPPNEYKSLMDTLATGRMSLVIDILRRLKLIRVITSQSRDGVQTPHILTHMLELRPYIEEPVSNNATTLNSMSLDLRPRIRHDFILSNRCAVDEYWRTLEYCYAAANKKAALYAFPGSVVHEVFRFRSWASQRLMTAEQRAELLKRVTRDDLSEKISYKECEKIAKDLNLTLEQVLSMYYSKRRHRLNQLNDEEGENNSLERRKKSSRQLRPAKHARIDAAADVMDKHIDEHHNMDIHSRDQATHMQEFVEGNCEIEGSQDCSPRISHCILTATKSPRQSRFIWSDKADRQLVVQYVRHRAVLGANYHRIDWTSLSDLPAPPRACMRRMNFLNGNLRFRKAVNRLCSMLSERYAKQLEKSQKLSSDKDDCRLFVQSQSSKGVHNSFSPDVEIQVSSLNGEAWDDFENKSIKTALAEILRCKMMAKLDVSSQNVQSQYEDWNRYESQEKEKAISAIPSETIQSHHGKPHTFSSKRSRRGRLDIKFSRFLNNKPNIYGQVCESLAVSNAVELFKLVFLSTATSPQAPNLLADILRHYSEHDLLAAFNYLRQKKIMIGGTGSDERFKLSMWFLHTVSKSPFPFDTGKQAVKFSAWLKEKDKDLMEMGTYLTEDLQCGDTFHLFALISSGELSISPSLPDNGIGEADDLRSDKRKSDASESFLSDTAKKLKSSFGFEGEIISRREKGFPGINISVHRTAVSRVDLLDLFKDNDNNNNDQSFEGNFQLNMGQSSNCSLSDHMPETFNACDPLAEEKNHIESPWEAMAGYARRLMTVPYNQQQECAVCAEVFMLVYAAIQKAGDQGLSMEEISQVINLPGADVDGLIVDALQAFGKALKVNAYDSVRIVDALYRHKYFLTAVSGFHHVVQPSSNKTIKKSDNTCKLYKPKESDSASADAIRERNTDLDNVHKVTILNLPHEDVDHENQACDRNCMQNRFDSSRGDHEKEMLNFNSGELCKPILPWINGDGTINDIVFKGLRRRVLGKVMQNPGILEDDILRHMHVLNPQSCRTFLELMVLDKHLIVRKMYQSKFAGGPSMLGNLIGSKSCQRKWICAEHFFANPMSTNLL</sequence>
<reference evidence="1" key="1">
    <citation type="submission" date="2023-10" db="EMBL/GenBank/DDBJ databases">
        <authorList>
            <person name="Rodriguez Cubillos JULIANA M."/>
            <person name="De Vega J."/>
        </authorList>
    </citation>
    <scope>NUCLEOTIDE SEQUENCE</scope>
</reference>